<dbReference type="Proteomes" id="UP001500102">
    <property type="component" value="Unassembled WGS sequence"/>
</dbReference>
<protein>
    <submittedName>
        <fullName evidence="1">Uncharacterized protein</fullName>
    </submittedName>
</protein>
<comment type="caution">
    <text evidence="1">The sequence shown here is derived from an EMBL/GenBank/DDBJ whole genome shotgun (WGS) entry which is preliminary data.</text>
</comment>
<reference evidence="2" key="1">
    <citation type="journal article" date="2019" name="Int. J. Syst. Evol. Microbiol.">
        <title>The Global Catalogue of Microorganisms (GCM) 10K type strain sequencing project: providing services to taxonomists for standard genome sequencing and annotation.</title>
        <authorList>
            <consortium name="The Broad Institute Genomics Platform"/>
            <consortium name="The Broad Institute Genome Sequencing Center for Infectious Disease"/>
            <person name="Wu L."/>
            <person name="Ma J."/>
        </authorList>
    </citation>
    <scope>NUCLEOTIDE SEQUENCE [LARGE SCALE GENOMIC DNA]</scope>
    <source>
        <strain evidence="2">JCM 15921</strain>
    </source>
</reference>
<accession>A0ABP5LAQ5</accession>
<evidence type="ECO:0000313" key="1">
    <source>
        <dbReference type="EMBL" id="GAA2144261.1"/>
    </source>
</evidence>
<gene>
    <name evidence="1" type="ORF">GCM10009825_35550</name>
</gene>
<organism evidence="1 2">
    <name type="scientific">Arthrobacter humicola</name>
    <dbReference type="NCBI Taxonomy" id="409291"/>
    <lineage>
        <taxon>Bacteria</taxon>
        <taxon>Bacillati</taxon>
        <taxon>Actinomycetota</taxon>
        <taxon>Actinomycetes</taxon>
        <taxon>Micrococcales</taxon>
        <taxon>Micrococcaceae</taxon>
        <taxon>Arthrobacter</taxon>
    </lineage>
</organism>
<dbReference type="EMBL" id="BAAAQB010000041">
    <property type="protein sequence ID" value="GAA2144261.1"/>
    <property type="molecule type" value="Genomic_DNA"/>
</dbReference>
<evidence type="ECO:0000313" key="2">
    <source>
        <dbReference type="Proteomes" id="UP001500102"/>
    </source>
</evidence>
<sequence length="104" mass="11750">MQQPARRQHYALQDCIQTQVLGHRHNRFQQSGHAFLRLLEFLGPGTKTLQQLLETGIWLGGGMAMALTRRMHVVAPIAPALVDADDVMPEYRELNGRSRVVGIY</sequence>
<name>A0ABP5LAQ5_9MICC</name>
<keyword evidence="2" id="KW-1185">Reference proteome</keyword>
<proteinExistence type="predicted"/>